<evidence type="ECO:0000256" key="1">
    <source>
        <dbReference type="SAM" id="MobiDB-lite"/>
    </source>
</evidence>
<feature type="compositionally biased region" description="Basic residues" evidence="1">
    <location>
        <begin position="216"/>
        <end position="225"/>
    </location>
</feature>
<keyword evidence="3" id="KW-1185">Reference proteome</keyword>
<feature type="region of interest" description="Disordered" evidence="1">
    <location>
        <begin position="211"/>
        <end position="232"/>
    </location>
</feature>
<accession>A0AAD6TVY7</accession>
<organism evidence="2 3">
    <name type="scientific">Mycena belliarum</name>
    <dbReference type="NCBI Taxonomy" id="1033014"/>
    <lineage>
        <taxon>Eukaryota</taxon>
        <taxon>Fungi</taxon>
        <taxon>Dikarya</taxon>
        <taxon>Basidiomycota</taxon>
        <taxon>Agaricomycotina</taxon>
        <taxon>Agaricomycetes</taxon>
        <taxon>Agaricomycetidae</taxon>
        <taxon>Agaricales</taxon>
        <taxon>Marasmiineae</taxon>
        <taxon>Mycenaceae</taxon>
        <taxon>Mycena</taxon>
    </lineage>
</organism>
<dbReference type="EMBL" id="JARJCN010000061">
    <property type="protein sequence ID" value="KAJ7079289.1"/>
    <property type="molecule type" value="Genomic_DNA"/>
</dbReference>
<comment type="caution">
    <text evidence="2">The sequence shown here is derived from an EMBL/GenBank/DDBJ whole genome shotgun (WGS) entry which is preliminary data.</text>
</comment>
<name>A0AAD6TVY7_9AGAR</name>
<proteinExistence type="predicted"/>
<sequence length="308" mass="33729">MSGKKRAIGDTEDEFQAALATYTKAGNKTIAMRRLWNAAYEIGKSAGDDAVFEGKAVKYEPGKEKQMVEEARQLGREEGRKEGFEAGRQAGEKDVLTMDAFQVSFSAGRTDGIATGMEMGRDVEARQWKDNGHFEDGTCRAVGIMDSSPPHMPPPLDNATAAVLNWADDAESLPIHSPLVTPLPPRDFSGLRSGSSTNPFDTLQRRQARYYGAQTRGRRPRRPRFHTTAAPHHGPYPARLALDLAPRSRPSVNGRIMVLGLLAWVWTMLHWPLKGFGLGSAAGNEDVALRRGADALVRTERFGGARAD</sequence>
<gene>
    <name evidence="2" type="ORF">B0H15DRAFT_858909</name>
</gene>
<evidence type="ECO:0000313" key="3">
    <source>
        <dbReference type="Proteomes" id="UP001222325"/>
    </source>
</evidence>
<protein>
    <submittedName>
        <fullName evidence="2">Uncharacterized protein</fullName>
    </submittedName>
</protein>
<dbReference type="AlphaFoldDB" id="A0AAD6TVY7"/>
<reference evidence="2" key="1">
    <citation type="submission" date="2023-03" db="EMBL/GenBank/DDBJ databases">
        <title>Massive genome expansion in bonnet fungi (Mycena s.s.) driven by repeated elements and novel gene families across ecological guilds.</title>
        <authorList>
            <consortium name="Lawrence Berkeley National Laboratory"/>
            <person name="Harder C.B."/>
            <person name="Miyauchi S."/>
            <person name="Viragh M."/>
            <person name="Kuo A."/>
            <person name="Thoen E."/>
            <person name="Andreopoulos B."/>
            <person name="Lu D."/>
            <person name="Skrede I."/>
            <person name="Drula E."/>
            <person name="Henrissat B."/>
            <person name="Morin E."/>
            <person name="Kohler A."/>
            <person name="Barry K."/>
            <person name="LaButti K."/>
            <person name="Morin E."/>
            <person name="Salamov A."/>
            <person name="Lipzen A."/>
            <person name="Mereny Z."/>
            <person name="Hegedus B."/>
            <person name="Baldrian P."/>
            <person name="Stursova M."/>
            <person name="Weitz H."/>
            <person name="Taylor A."/>
            <person name="Grigoriev I.V."/>
            <person name="Nagy L.G."/>
            <person name="Martin F."/>
            <person name="Kauserud H."/>
        </authorList>
    </citation>
    <scope>NUCLEOTIDE SEQUENCE</scope>
    <source>
        <strain evidence="2">CBHHK173m</strain>
    </source>
</reference>
<dbReference type="Proteomes" id="UP001222325">
    <property type="component" value="Unassembled WGS sequence"/>
</dbReference>
<evidence type="ECO:0000313" key="2">
    <source>
        <dbReference type="EMBL" id="KAJ7079289.1"/>
    </source>
</evidence>